<dbReference type="EMBL" id="EQ973777">
    <property type="protein sequence ID" value="EEF50083.1"/>
    <property type="molecule type" value="Genomic_DNA"/>
</dbReference>
<dbReference type="AlphaFoldDB" id="B9RFW2"/>
<evidence type="ECO:0000313" key="2">
    <source>
        <dbReference type="Proteomes" id="UP000008311"/>
    </source>
</evidence>
<evidence type="ECO:0000313" key="1">
    <source>
        <dbReference type="EMBL" id="EEF50083.1"/>
    </source>
</evidence>
<organism evidence="1 2">
    <name type="scientific">Ricinus communis</name>
    <name type="common">Castor bean</name>
    <dbReference type="NCBI Taxonomy" id="3988"/>
    <lineage>
        <taxon>Eukaryota</taxon>
        <taxon>Viridiplantae</taxon>
        <taxon>Streptophyta</taxon>
        <taxon>Embryophyta</taxon>
        <taxon>Tracheophyta</taxon>
        <taxon>Spermatophyta</taxon>
        <taxon>Magnoliopsida</taxon>
        <taxon>eudicotyledons</taxon>
        <taxon>Gunneridae</taxon>
        <taxon>Pentapetalae</taxon>
        <taxon>rosids</taxon>
        <taxon>fabids</taxon>
        <taxon>Malpighiales</taxon>
        <taxon>Euphorbiaceae</taxon>
        <taxon>Acalyphoideae</taxon>
        <taxon>Acalypheae</taxon>
        <taxon>Ricinus</taxon>
    </lineage>
</organism>
<dbReference type="Proteomes" id="UP000008311">
    <property type="component" value="Unassembled WGS sequence"/>
</dbReference>
<sequence>MEPQLKKEKLEESRERSGGVWLFETESVGFFIVMGVEEGEESLQNKDDPFGVNKTQALLPSLNF</sequence>
<keyword evidence="2" id="KW-1185">Reference proteome</keyword>
<protein>
    <submittedName>
        <fullName evidence="1">Uncharacterized protein</fullName>
    </submittedName>
</protein>
<proteinExistence type="predicted"/>
<gene>
    <name evidence="1" type="ORF">RCOM_1437590</name>
</gene>
<reference evidence="2" key="1">
    <citation type="journal article" date="2010" name="Nat. Biotechnol.">
        <title>Draft genome sequence of the oilseed species Ricinus communis.</title>
        <authorList>
            <person name="Chan A.P."/>
            <person name="Crabtree J."/>
            <person name="Zhao Q."/>
            <person name="Lorenzi H."/>
            <person name="Orvis J."/>
            <person name="Puiu D."/>
            <person name="Melake-Berhan A."/>
            <person name="Jones K.M."/>
            <person name="Redman J."/>
            <person name="Chen G."/>
            <person name="Cahoon E.B."/>
            <person name="Gedil M."/>
            <person name="Stanke M."/>
            <person name="Haas B.J."/>
            <person name="Wortman J.R."/>
            <person name="Fraser-Liggett C.M."/>
            <person name="Ravel J."/>
            <person name="Rabinowicz P.D."/>
        </authorList>
    </citation>
    <scope>NUCLEOTIDE SEQUENCE [LARGE SCALE GENOMIC DNA]</scope>
    <source>
        <strain evidence="2">cv. Hale</strain>
    </source>
</reference>
<name>B9RFW2_RICCO</name>
<dbReference type="InParanoid" id="B9RFW2"/>
<accession>B9RFW2</accession>